<protein>
    <submittedName>
        <fullName evidence="2">Uncharacterized protein</fullName>
    </submittedName>
</protein>
<name>A0A7W9EK76_9SPHN</name>
<organism evidence="2 3">
    <name type="scientific">Sphingomonas yantingensis</name>
    <dbReference type="NCBI Taxonomy" id="1241761"/>
    <lineage>
        <taxon>Bacteria</taxon>
        <taxon>Pseudomonadati</taxon>
        <taxon>Pseudomonadota</taxon>
        <taxon>Alphaproteobacteria</taxon>
        <taxon>Sphingomonadales</taxon>
        <taxon>Sphingomonadaceae</taxon>
        <taxon>Sphingomonas</taxon>
    </lineage>
</organism>
<evidence type="ECO:0000313" key="2">
    <source>
        <dbReference type="EMBL" id="MBB5699376.1"/>
    </source>
</evidence>
<dbReference type="PROSITE" id="PS51257">
    <property type="entry name" value="PROKAR_LIPOPROTEIN"/>
    <property type="match status" value="1"/>
</dbReference>
<sequence length="242" mass="24930">MRSCLPLIALCLSLAGCGGGGNANDIDLAALDAELTAGQSANAVDPAVMAALQDPIMIDPQLSAKSNADAVRPAPQPYAAPVPYPGIAAGSAAPDEKLIAAPAPKPLRDGAIRQSITLGSLARARGSKTAATCTARLSYSASWANRLPSELPLYPDARVTEAGGVEGDGCSMRVASFFVAKPTALLIDWYYTRAVRAGFSAEHQVDGATHVLGGMRRDGRAYLVVLTNRGDGGTDIDLITGR</sequence>
<proteinExistence type="predicted"/>
<accession>A0A7W9EK76</accession>
<dbReference type="AlphaFoldDB" id="A0A7W9EK76"/>
<feature type="signal peptide" evidence="1">
    <location>
        <begin position="1"/>
        <end position="23"/>
    </location>
</feature>
<dbReference type="EMBL" id="JACIJJ010000004">
    <property type="protein sequence ID" value="MBB5699376.1"/>
    <property type="molecule type" value="Genomic_DNA"/>
</dbReference>
<evidence type="ECO:0000313" key="3">
    <source>
        <dbReference type="Proteomes" id="UP000557739"/>
    </source>
</evidence>
<reference evidence="2 3" key="1">
    <citation type="submission" date="2020-08" db="EMBL/GenBank/DDBJ databases">
        <title>Genomic Encyclopedia of Type Strains, Phase IV (KMG-IV): sequencing the most valuable type-strain genomes for metagenomic binning, comparative biology and taxonomic classification.</title>
        <authorList>
            <person name="Goeker M."/>
        </authorList>
    </citation>
    <scope>NUCLEOTIDE SEQUENCE [LARGE SCALE GENOMIC DNA]</scope>
    <source>
        <strain evidence="2 3">DSM 27244</strain>
    </source>
</reference>
<keyword evidence="1" id="KW-0732">Signal</keyword>
<evidence type="ECO:0000256" key="1">
    <source>
        <dbReference type="SAM" id="SignalP"/>
    </source>
</evidence>
<keyword evidence="3" id="KW-1185">Reference proteome</keyword>
<comment type="caution">
    <text evidence="2">The sequence shown here is derived from an EMBL/GenBank/DDBJ whole genome shotgun (WGS) entry which is preliminary data.</text>
</comment>
<feature type="chain" id="PRO_5031272463" evidence="1">
    <location>
        <begin position="24"/>
        <end position="242"/>
    </location>
</feature>
<dbReference type="RefSeq" id="WP_221228542.1">
    <property type="nucleotide sequence ID" value="NZ_JACIJJ010000004.1"/>
</dbReference>
<dbReference type="Proteomes" id="UP000557739">
    <property type="component" value="Unassembled WGS sequence"/>
</dbReference>
<gene>
    <name evidence="2" type="ORF">FHR19_002742</name>
</gene>